<dbReference type="Pfam" id="PF17681">
    <property type="entry name" value="GCP_N_terminal"/>
    <property type="match status" value="1"/>
</dbReference>
<feature type="compositionally biased region" description="Low complexity" evidence="6">
    <location>
        <begin position="150"/>
        <end position="159"/>
    </location>
</feature>
<dbReference type="Gene3D" id="1.20.120.1900">
    <property type="entry name" value="Gamma-tubulin complex, C-terminal domain"/>
    <property type="match status" value="1"/>
</dbReference>
<sequence length="1078" mass="118816">MASGRSAEEQAAHRGAIEEQVKRLSEALKSARGDISLAPRLHKTSVDVLAARHNSHSQTFSLGQQYKKEAETAREAISQRCIRPTEFQRKCEQLSEAGVPKLDEFIITLSNIGKAEHIRDAVGRGPGEASRPLPAGTEASGRQDPAEMHSPAGASAGAPSPMPRLPATTLAETPLYPKRLGRPPITPGSSGSLKEGEGSAARRRPTVVAPDAMETPMSVASAAAEPYVPTPASTVRSTGKENETHGWANGRPNHWLSDHRNPMYGQVGVNSPFKSGADYWRESSEPSRLSLDGTDGSQLPLLAPVGHLFDFRAGTGPEAMSGESAKSSLPSMPEWLYRRPHLTGEDLLKGAEAPRVDVAEAQPLDSFPRAVQEHILVDDLLFAFMGLDGKYVRATKVVQPDGVHISYRLHTQAIPALRELSTRMLALCDSVVIISRWCEVAMQYEQGRVSHAVAGCMRSLLQDWHLMVTQLEHQLLTGHLTLQGLWYFVQPPLASLGLAASIASEAASKELRGAPLLNMLHVKAASVSGDAAARALVKKLLKAGCQPYFEMLEKWLCEGDLDDPFQEFMVCQDSAVGRDAVTPDNHSGFWHQRYTLRGAASSGDSVRQSRSPGAEGTARHIPVFLENLQGTILTTGKYLNAIKESGSPVVRPLPSSVRIEYGADGTYVQHINKAFAAAAAALMELMTGREGLPDMLQAFKSYFLLARGDLFTTFLELAETELERNATDVTVTRLQSLLELGIRLSTAASDKHAERLRMCINPLPITNLLTNVLRAPGSASAMTSTRPSTLKAHEVALRNKKGREVLMMDLKVEWPLNMVVDRSTQNLYQALMRHLLGLAMVERELHIIWRTYQSTRALFRDSEPGLKTAYGLCQQMTHFFHQLRLYITFEVIEPAWLRMVARMKAAKTLDEVMEAHAAYLKRILKGTLLSRKVKLLQQLNSIINVGHRFGETTRRLEEKTALDPVPLEDPATGKILNLPEREIHRTRAQRMEKAVRTHVGTFKHNDGVNKLQAEFSRNFQAFMEGLEELYKGAVSSSMETREELDGLLNLINRLDFSKAGEPDYRELLGHPSLPRTSA</sequence>
<protein>
    <recommendedName>
        <fullName evidence="5">Gamma-tubulin complex component</fullName>
    </recommendedName>
</protein>
<dbReference type="InterPro" id="IPR041470">
    <property type="entry name" value="GCP_N"/>
</dbReference>
<feature type="domain" description="Gamma tubulin complex component C-terminal" evidence="7">
    <location>
        <begin position="692"/>
        <end position="1057"/>
    </location>
</feature>
<dbReference type="Proteomes" id="UP001497392">
    <property type="component" value="Unassembled WGS sequence"/>
</dbReference>
<comment type="subcellular location">
    <subcellularLocation>
        <location evidence="5">Cytoplasm</location>
        <location evidence="5">Cytoskeleton</location>
        <location evidence="5">Microtubule organizing center</location>
    </subcellularLocation>
</comment>
<dbReference type="InterPro" id="IPR007259">
    <property type="entry name" value="GCP"/>
</dbReference>
<comment type="function">
    <text evidence="5">Component of the gamma-tubulin ring complex (gTuRC) which mediates microtubule nucleation.</text>
</comment>
<dbReference type="Pfam" id="PF04130">
    <property type="entry name" value="GCP_C_terminal"/>
    <property type="match status" value="1"/>
</dbReference>
<dbReference type="InterPro" id="IPR040457">
    <property type="entry name" value="GCP_C"/>
</dbReference>
<feature type="region of interest" description="Disordered" evidence="6">
    <location>
        <begin position="229"/>
        <end position="252"/>
    </location>
</feature>
<comment type="caution">
    <text evidence="9">The sequence shown here is derived from an EMBL/GenBank/DDBJ whole genome shotgun (WGS) entry which is preliminary data.</text>
</comment>
<keyword evidence="2 5" id="KW-0963">Cytoplasm</keyword>
<proteinExistence type="inferred from homology"/>
<gene>
    <name evidence="9" type="primary">g3444</name>
    <name evidence="9" type="ORF">VP750_LOCUS2940</name>
</gene>
<keyword evidence="4 5" id="KW-0206">Cytoskeleton</keyword>
<dbReference type="PANTHER" id="PTHR19302">
    <property type="entry name" value="GAMMA TUBULIN COMPLEX PROTEIN"/>
    <property type="match status" value="1"/>
</dbReference>
<evidence type="ECO:0000313" key="10">
    <source>
        <dbReference type="Proteomes" id="UP001497392"/>
    </source>
</evidence>
<evidence type="ECO:0000259" key="8">
    <source>
        <dbReference type="Pfam" id="PF17681"/>
    </source>
</evidence>
<dbReference type="InterPro" id="IPR042241">
    <property type="entry name" value="GCP_C_sf"/>
</dbReference>
<evidence type="ECO:0000313" key="9">
    <source>
        <dbReference type="EMBL" id="CAL5221281.1"/>
    </source>
</evidence>
<dbReference type="EMBL" id="CAXHTA020000005">
    <property type="protein sequence ID" value="CAL5221281.1"/>
    <property type="molecule type" value="Genomic_DNA"/>
</dbReference>
<evidence type="ECO:0000256" key="3">
    <source>
        <dbReference type="ARBA" id="ARBA00022701"/>
    </source>
</evidence>
<evidence type="ECO:0000259" key="7">
    <source>
        <dbReference type="Pfam" id="PF04130"/>
    </source>
</evidence>
<reference evidence="9 10" key="1">
    <citation type="submission" date="2024-06" db="EMBL/GenBank/DDBJ databases">
        <authorList>
            <person name="Kraege A."/>
            <person name="Thomma B."/>
        </authorList>
    </citation>
    <scope>NUCLEOTIDE SEQUENCE [LARGE SCALE GENOMIC DNA]</scope>
</reference>
<feature type="region of interest" description="Disordered" evidence="6">
    <location>
        <begin position="119"/>
        <end position="207"/>
    </location>
</feature>
<evidence type="ECO:0000256" key="2">
    <source>
        <dbReference type="ARBA" id="ARBA00022490"/>
    </source>
</evidence>
<evidence type="ECO:0000256" key="4">
    <source>
        <dbReference type="ARBA" id="ARBA00023212"/>
    </source>
</evidence>
<evidence type="ECO:0000256" key="6">
    <source>
        <dbReference type="SAM" id="MobiDB-lite"/>
    </source>
</evidence>
<comment type="similarity">
    <text evidence="1 5">Belongs to the TUBGCP family.</text>
</comment>
<keyword evidence="3 5" id="KW-0493">Microtubule</keyword>
<evidence type="ECO:0000256" key="1">
    <source>
        <dbReference type="ARBA" id="ARBA00010337"/>
    </source>
</evidence>
<accession>A0ABP1FMT8</accession>
<feature type="domain" description="Gamma tubulin complex component protein N-terminal" evidence="8">
    <location>
        <begin position="377"/>
        <end position="687"/>
    </location>
</feature>
<evidence type="ECO:0000256" key="5">
    <source>
        <dbReference type="RuleBase" id="RU363050"/>
    </source>
</evidence>
<keyword evidence="10" id="KW-1185">Reference proteome</keyword>
<organism evidence="9 10">
    <name type="scientific">Coccomyxa viridis</name>
    <dbReference type="NCBI Taxonomy" id="1274662"/>
    <lineage>
        <taxon>Eukaryota</taxon>
        <taxon>Viridiplantae</taxon>
        <taxon>Chlorophyta</taxon>
        <taxon>core chlorophytes</taxon>
        <taxon>Trebouxiophyceae</taxon>
        <taxon>Trebouxiophyceae incertae sedis</taxon>
        <taxon>Coccomyxaceae</taxon>
        <taxon>Coccomyxa</taxon>
    </lineage>
</organism>
<name>A0ABP1FMT8_9CHLO</name>
<dbReference type="PANTHER" id="PTHR19302:SF13">
    <property type="entry name" value="GAMMA-TUBULIN COMPLEX COMPONENT 2"/>
    <property type="match status" value="1"/>
</dbReference>